<evidence type="ECO:0008006" key="4">
    <source>
        <dbReference type="Google" id="ProtNLM"/>
    </source>
</evidence>
<feature type="region of interest" description="Disordered" evidence="1">
    <location>
        <begin position="42"/>
        <end position="64"/>
    </location>
</feature>
<comment type="caution">
    <text evidence="2">The sequence shown here is derived from an EMBL/GenBank/DDBJ whole genome shotgun (WGS) entry which is preliminary data.</text>
</comment>
<gene>
    <name evidence="2" type="ORF">N801_10070</name>
</gene>
<proteinExistence type="predicted"/>
<accession>A0A0A0JXX8</accession>
<dbReference type="Gene3D" id="3.40.630.30">
    <property type="match status" value="1"/>
</dbReference>
<sequence length="64" mass="7216">MRRHHPAQRREPRAARALGFETVGTYRRIGWKHGRWRDVTWVQKPLGGDGPPTAESQGQGQGLG</sequence>
<dbReference type="STRING" id="1385519.N801_10070"/>
<dbReference type="Proteomes" id="UP000030013">
    <property type="component" value="Unassembled WGS sequence"/>
</dbReference>
<evidence type="ECO:0000256" key="1">
    <source>
        <dbReference type="SAM" id="MobiDB-lite"/>
    </source>
</evidence>
<protein>
    <recommendedName>
        <fullName evidence="4">N-acetyltransferase domain-containing protein</fullName>
    </recommendedName>
</protein>
<dbReference type="AlphaFoldDB" id="A0A0A0JXX8"/>
<dbReference type="eggNOG" id="COG1247">
    <property type="taxonomic scope" value="Bacteria"/>
</dbReference>
<organism evidence="2 3">
    <name type="scientific">Knoellia aerolata DSM 18566</name>
    <dbReference type="NCBI Taxonomy" id="1385519"/>
    <lineage>
        <taxon>Bacteria</taxon>
        <taxon>Bacillati</taxon>
        <taxon>Actinomycetota</taxon>
        <taxon>Actinomycetes</taxon>
        <taxon>Micrococcales</taxon>
        <taxon>Intrasporangiaceae</taxon>
        <taxon>Knoellia</taxon>
    </lineage>
</organism>
<reference evidence="2 3" key="1">
    <citation type="submission" date="2013-08" db="EMBL/GenBank/DDBJ databases">
        <title>The genome sequence of Knoellia aerolata.</title>
        <authorList>
            <person name="Zhu W."/>
            <person name="Wang G."/>
        </authorList>
    </citation>
    <scope>NUCLEOTIDE SEQUENCE [LARGE SCALE GENOMIC DNA]</scope>
    <source>
        <strain evidence="2 3">DSM 18566</strain>
    </source>
</reference>
<dbReference type="EMBL" id="AVPL01000027">
    <property type="protein sequence ID" value="KGN40927.1"/>
    <property type="molecule type" value="Genomic_DNA"/>
</dbReference>
<keyword evidence="3" id="KW-1185">Reference proteome</keyword>
<name>A0A0A0JXX8_9MICO</name>
<evidence type="ECO:0000313" key="2">
    <source>
        <dbReference type="EMBL" id="KGN40927.1"/>
    </source>
</evidence>
<evidence type="ECO:0000313" key="3">
    <source>
        <dbReference type="Proteomes" id="UP000030013"/>
    </source>
</evidence>